<dbReference type="InterPro" id="IPR052986">
    <property type="entry name" value="VLIG_GTPase"/>
</dbReference>
<proteinExistence type="predicted"/>
<feature type="domain" description="VLIG-type G" evidence="2">
    <location>
        <begin position="194"/>
        <end position="438"/>
    </location>
</feature>
<evidence type="ECO:0000313" key="4">
    <source>
        <dbReference type="Proteomes" id="UP000694700"/>
    </source>
</evidence>
<evidence type="ECO:0000313" key="3">
    <source>
        <dbReference type="Ensembl" id="ENSCCRP00015078451.1"/>
    </source>
</evidence>
<dbReference type="AlphaFoldDB" id="A0A8C1XDU1"/>
<dbReference type="InterPro" id="IPR027417">
    <property type="entry name" value="P-loop_NTPase"/>
</dbReference>
<dbReference type="InterPro" id="IPR030383">
    <property type="entry name" value="G_VLIG_dom"/>
</dbReference>
<dbReference type="Pfam" id="PF25683">
    <property type="entry name" value="URGCP_GTPase"/>
    <property type="match status" value="1"/>
</dbReference>
<dbReference type="PANTHER" id="PTHR14819:SF9">
    <property type="entry name" value="UP-REGULATOR OF CELL PROLIFERATION-LIKE"/>
    <property type="match status" value="1"/>
</dbReference>
<name>A0A8C1XDU1_CYPCA</name>
<accession>A0A8C1XDU1</accession>
<evidence type="ECO:0000256" key="1">
    <source>
        <dbReference type="SAM" id="Coils"/>
    </source>
</evidence>
<sequence length="440" mass="50464">MAFEAKKQSHTLKPECRLPKAGDQNIETYKSDLQIKKTELRKQQSKYNISEAMSCFVRALSSSNQERSYFLKWMRMNLDNLSRKSLSSLREQYKENCQQLLENKEEIIQLDQQISNSSLGIEHFLCEMGQLYETAVLLPENEESRLQMLHLPWLCAELMLDGFPLELVDGDASNIPLRWVSDVLQYLDSLLQPNNKIMVVTVLGVQSTGKSTLLNTMFGVQFAVSSGRCTRGAFMQLIKVTEEIKKELGCDFLVIIDNEGLKSPELAKLDESHEHDNELATLVVGLSDITIINIAMENSTEMKDILQIVVHAFLRMKEIGKKPKCQFVHQNVADVSAHDKNLRDRKLLLEQLNEMTEAAAKMENKEEYKLFTDVMEYNPETCNWYIPWLWHGNPPMAPVNAGYSEAVYDLKKNMIDVIGKCKHKTLGNNISEFLEWTRSL</sequence>
<dbReference type="GO" id="GO:0005525">
    <property type="term" value="F:GTP binding"/>
    <property type="evidence" value="ECO:0007669"/>
    <property type="project" value="InterPro"/>
</dbReference>
<dbReference type="Proteomes" id="UP000694700">
    <property type="component" value="Unplaced"/>
</dbReference>
<dbReference type="SUPFAM" id="SSF52540">
    <property type="entry name" value="P-loop containing nucleoside triphosphate hydrolases"/>
    <property type="match status" value="1"/>
</dbReference>
<reference evidence="3" key="1">
    <citation type="submission" date="2025-08" db="UniProtKB">
        <authorList>
            <consortium name="Ensembl"/>
        </authorList>
    </citation>
    <scope>IDENTIFICATION</scope>
</reference>
<dbReference type="PROSITE" id="PS51717">
    <property type="entry name" value="G_VLIG"/>
    <property type="match status" value="1"/>
</dbReference>
<dbReference type="Ensembl" id="ENSCCRT00015081023.1">
    <property type="protein sequence ID" value="ENSCCRP00015078451.1"/>
    <property type="gene ID" value="ENSCCRG00015031765.1"/>
</dbReference>
<feature type="coiled-coil region" evidence="1">
    <location>
        <begin position="83"/>
        <end position="110"/>
    </location>
</feature>
<keyword evidence="1" id="KW-0175">Coiled coil</keyword>
<evidence type="ECO:0000259" key="2">
    <source>
        <dbReference type="PROSITE" id="PS51717"/>
    </source>
</evidence>
<dbReference type="PANTHER" id="PTHR14819">
    <property type="entry name" value="GTP-BINDING"/>
    <property type="match status" value="1"/>
</dbReference>
<organism evidence="3 4">
    <name type="scientific">Cyprinus carpio</name>
    <name type="common">Common carp</name>
    <dbReference type="NCBI Taxonomy" id="7962"/>
    <lineage>
        <taxon>Eukaryota</taxon>
        <taxon>Metazoa</taxon>
        <taxon>Chordata</taxon>
        <taxon>Craniata</taxon>
        <taxon>Vertebrata</taxon>
        <taxon>Euteleostomi</taxon>
        <taxon>Actinopterygii</taxon>
        <taxon>Neopterygii</taxon>
        <taxon>Teleostei</taxon>
        <taxon>Ostariophysi</taxon>
        <taxon>Cypriniformes</taxon>
        <taxon>Cyprinidae</taxon>
        <taxon>Cyprininae</taxon>
        <taxon>Cyprinus</taxon>
    </lineage>
</organism>
<dbReference type="Gene3D" id="3.40.50.300">
    <property type="entry name" value="P-loop containing nucleotide triphosphate hydrolases"/>
    <property type="match status" value="1"/>
</dbReference>
<protein>
    <recommendedName>
        <fullName evidence="2">VLIG-type G domain-containing protein</fullName>
    </recommendedName>
</protein>